<evidence type="ECO:0000313" key="2">
    <source>
        <dbReference type="Proteomes" id="UP000005204"/>
    </source>
</evidence>
<protein>
    <submittedName>
        <fullName evidence="1">Uncharacterized protein</fullName>
    </submittedName>
</protein>
<evidence type="ECO:0000313" key="1">
    <source>
        <dbReference type="EnsemblMetazoa" id="XP_037871354.1"/>
    </source>
</evidence>
<reference evidence="2" key="1">
    <citation type="journal article" date="2008" name="Insect Biochem. Mol. Biol.">
        <title>The genome of a lepidopteran model insect, the silkworm Bombyx mori.</title>
        <authorList>
            <consortium name="International Silkworm Genome Consortium"/>
        </authorList>
    </citation>
    <scope>NUCLEOTIDE SEQUENCE [LARGE SCALE GENOMIC DNA]</scope>
    <source>
        <strain evidence="2">p50T</strain>
    </source>
</reference>
<name>A0A8R2QXB2_BOMMO</name>
<keyword evidence="2" id="KW-1185">Reference proteome</keyword>
<reference evidence="1" key="2">
    <citation type="submission" date="2022-06" db="UniProtKB">
        <authorList>
            <consortium name="EnsemblMetazoa"/>
        </authorList>
    </citation>
    <scope>IDENTIFICATION</scope>
    <source>
        <strain evidence="1">p50T (Dazao)</strain>
    </source>
</reference>
<accession>A0A8R2QXB2</accession>
<dbReference type="Proteomes" id="UP000005204">
    <property type="component" value="Unassembled WGS sequence"/>
</dbReference>
<proteinExistence type="predicted"/>
<dbReference type="AlphaFoldDB" id="A0A8R2QXB2"/>
<sequence>MDRTTCTPFSSKSDSILIRSIVLLAASATADQDAVAEDVPSRRYLQIIEQNVKRPNPYEIVKPWPYGSQRDVVSKSVRVDYNPLDTNVNSNVNGNNAMKIANLMSVMAKNSVADQNAGRNGFGQEVNSQIRMYHVPSSENQNSFSVVLKKRMSPEGEIETVEYKVPDQYIQPQDLRSNSLNNVQSLSSYKITDTLREPNKFVAEQEFASSKYMHKAPNTYIDSQLKLGSNTHDEIRDESTSGSVEYKEDAELNYIRAENLRGGAYSDEYAKEKRFYESRSNSLNHDQYKAINQEAGYNIDGQRQLDPTFLESDIEVVSEKKENYSPYDLYDKRENVIKDRYTYGHSPAQRYQNAFAVNNYGSGRNKVKPYYGNYFENYQQPQIVDTTQSMKEKIDFNTESVSPDFEYKSKMKNYQNYVDVQQKPYGNNELDRFKSTAGYTHYENPLTRVDKKQNYINYEQQYYPTSSSVRDSKGSIKLTELKKNNVNYQAGTVLQEFQDTEEFKNQYNSKVNFVAPVDKWGQTKEETLSVLERGILIDLIAQSINKFRITLKELQVAGARFGNMQCAENGSLLRRAAATKLAQDDSNSNSLKFKARQTEKVKSKLNIPTIFGNEQIKTENEDDVETQFSVKEKFSPNMNNNNQFNYMASDKKLELMQSQQLPLNYQEFIIGEQSRFEPAHLKEEQGSYQFTSVNNPTGYQTGLYQGNKIDFTSLGEQRIIDQRVPYNREVIENSSNERFNEEHKMSISGELSGSNQNMPAKNYQNLRYKAQIKDDYDRRDSQTIKNSIFINNKYNLNNVNDRFSIASILKDSMGSLSDEEIFVMQLNSIDQNNNLPLLREKLIELLKMIRSKWTYLQKFISIILKLDNGNCFVNSDQLKALFNNQAYSDLEMTKVGYGNAYMKYYPCRIGTQMITPCDRCFCKYNGILVCQKKVLCGR</sequence>
<dbReference type="EnsemblMetazoa" id="XM_038015426.1">
    <property type="protein sequence ID" value="XP_037871354.1"/>
    <property type="gene ID" value="LOC105841524"/>
</dbReference>
<organism evidence="1 2">
    <name type="scientific">Bombyx mori</name>
    <name type="common">Silk moth</name>
    <dbReference type="NCBI Taxonomy" id="7091"/>
    <lineage>
        <taxon>Eukaryota</taxon>
        <taxon>Metazoa</taxon>
        <taxon>Ecdysozoa</taxon>
        <taxon>Arthropoda</taxon>
        <taxon>Hexapoda</taxon>
        <taxon>Insecta</taxon>
        <taxon>Pterygota</taxon>
        <taxon>Neoptera</taxon>
        <taxon>Endopterygota</taxon>
        <taxon>Lepidoptera</taxon>
        <taxon>Glossata</taxon>
        <taxon>Ditrysia</taxon>
        <taxon>Bombycoidea</taxon>
        <taxon>Bombycidae</taxon>
        <taxon>Bombycinae</taxon>
        <taxon>Bombyx</taxon>
    </lineage>
</organism>